<evidence type="ECO:0000313" key="2">
    <source>
        <dbReference type="EMBL" id="ABP00552.1"/>
    </source>
</evidence>
<proteinExistence type="predicted"/>
<feature type="region of interest" description="Disordered" evidence="1">
    <location>
        <begin position="1"/>
        <end position="74"/>
    </location>
</feature>
<dbReference type="RefSeq" id="XP_001422235.1">
    <property type="nucleotide sequence ID" value="XM_001422198.1"/>
</dbReference>
<keyword evidence="3" id="KW-1185">Reference proteome</keyword>
<dbReference type="Proteomes" id="UP000001568">
    <property type="component" value="Chromosome 17"/>
</dbReference>
<feature type="compositionally biased region" description="Basic and acidic residues" evidence="1">
    <location>
        <begin position="21"/>
        <end position="33"/>
    </location>
</feature>
<name>A4S9V2_OSTLU</name>
<gene>
    <name evidence="2" type="ORF">OSTLU_28325</name>
</gene>
<dbReference type="HOGENOM" id="CLU_1139598_0_0_1"/>
<reference evidence="2 3" key="1">
    <citation type="journal article" date="2007" name="Proc. Natl. Acad. Sci. U.S.A.">
        <title>The tiny eukaryote Ostreococcus provides genomic insights into the paradox of plankton speciation.</title>
        <authorList>
            <person name="Palenik B."/>
            <person name="Grimwood J."/>
            <person name="Aerts A."/>
            <person name="Rouze P."/>
            <person name="Salamov A."/>
            <person name="Putnam N."/>
            <person name="Dupont C."/>
            <person name="Jorgensen R."/>
            <person name="Derelle E."/>
            <person name="Rombauts S."/>
            <person name="Zhou K."/>
            <person name="Otillar R."/>
            <person name="Merchant S.S."/>
            <person name="Podell S."/>
            <person name="Gaasterland T."/>
            <person name="Napoli C."/>
            <person name="Gendler K."/>
            <person name="Manuell A."/>
            <person name="Tai V."/>
            <person name="Vallon O."/>
            <person name="Piganeau G."/>
            <person name="Jancek S."/>
            <person name="Heijde M."/>
            <person name="Jabbari K."/>
            <person name="Bowler C."/>
            <person name="Lohr M."/>
            <person name="Robbens S."/>
            <person name="Werner G."/>
            <person name="Dubchak I."/>
            <person name="Pazour G.J."/>
            <person name="Ren Q."/>
            <person name="Paulsen I."/>
            <person name="Delwiche C."/>
            <person name="Schmutz J."/>
            <person name="Rokhsar D."/>
            <person name="Van de Peer Y."/>
            <person name="Moreau H."/>
            <person name="Grigoriev I.V."/>
        </authorList>
    </citation>
    <scope>NUCLEOTIDE SEQUENCE [LARGE SCALE GENOMIC DNA]</scope>
    <source>
        <strain evidence="2 3">CCE9901</strain>
    </source>
</reference>
<organism evidence="2 3">
    <name type="scientific">Ostreococcus lucimarinus (strain CCE9901)</name>
    <dbReference type="NCBI Taxonomy" id="436017"/>
    <lineage>
        <taxon>Eukaryota</taxon>
        <taxon>Viridiplantae</taxon>
        <taxon>Chlorophyta</taxon>
        <taxon>Mamiellophyceae</taxon>
        <taxon>Mamiellales</taxon>
        <taxon>Bathycoccaceae</taxon>
        <taxon>Ostreococcus</taxon>
    </lineage>
</organism>
<dbReference type="GeneID" id="5006190"/>
<dbReference type="Gramene" id="ABP00552">
    <property type="protein sequence ID" value="ABP00552"/>
    <property type="gene ID" value="OSTLU_28325"/>
</dbReference>
<dbReference type="OrthoDB" id="498286at2759"/>
<feature type="compositionally biased region" description="Acidic residues" evidence="1">
    <location>
        <begin position="44"/>
        <end position="54"/>
    </location>
</feature>
<dbReference type="eggNOG" id="ENOG502S6YE">
    <property type="taxonomic scope" value="Eukaryota"/>
</dbReference>
<sequence>MARDDAGARRTTPTRATTAKGDAEGRARARDGSKSGVTTPSRVDEDDFCGDDGATEARRAREDEDEDAREGADRRRDDFARDFLARSGCVGEARRRAATPPATLRLEYWTRDETTTEAKRAHIDRLDDELGYYGVEEHIERTVLKGKPVAIETNMFPYETPRGVTHMTLWSREEMDGEAIVDWTCAWLRENKPNVTEWNFDLNENHSVDVPHYHVFTYEPSETAPKTNAKKRKLNASASDLSAI</sequence>
<accession>A4S9V2</accession>
<dbReference type="KEGG" id="olu:OSTLU_28325"/>
<dbReference type="AlphaFoldDB" id="A4S9V2"/>
<feature type="compositionally biased region" description="Low complexity" evidence="1">
    <location>
        <begin position="9"/>
        <end position="19"/>
    </location>
</feature>
<protein>
    <submittedName>
        <fullName evidence="2">Uncharacterized protein</fullName>
    </submittedName>
</protein>
<dbReference type="EMBL" id="CP000597">
    <property type="protein sequence ID" value="ABP00552.1"/>
    <property type="molecule type" value="Genomic_DNA"/>
</dbReference>
<evidence type="ECO:0000313" key="3">
    <source>
        <dbReference type="Proteomes" id="UP000001568"/>
    </source>
</evidence>
<evidence type="ECO:0000256" key="1">
    <source>
        <dbReference type="SAM" id="MobiDB-lite"/>
    </source>
</evidence>
<feature type="region of interest" description="Disordered" evidence="1">
    <location>
        <begin position="224"/>
        <end position="244"/>
    </location>
</feature>